<feature type="binding site" evidence="5">
    <location>
        <position position="33"/>
    </location>
    <ligand>
        <name>NAD(+)</name>
        <dbReference type="ChEBI" id="CHEBI:57540"/>
    </ligand>
</feature>
<feature type="domain" description="Glyceraldehyde 3-phosphate dehydrogenase NAD(P) binding" evidence="9">
    <location>
        <begin position="2"/>
        <end position="151"/>
    </location>
</feature>
<evidence type="ECO:0000256" key="5">
    <source>
        <dbReference type="PIRSR" id="PIRSR000149-3"/>
    </source>
</evidence>
<dbReference type="InterPro" id="IPR020829">
    <property type="entry name" value="GlycerAld_3-P_DH_cat"/>
</dbReference>
<comment type="similarity">
    <text evidence="1 7">Belongs to the glyceraldehyde-3-phosphate dehydrogenase family.</text>
</comment>
<dbReference type="Gene3D" id="3.30.360.10">
    <property type="entry name" value="Dihydrodipicolinate Reductase, domain 2"/>
    <property type="match status" value="1"/>
</dbReference>
<dbReference type="InterPro" id="IPR036291">
    <property type="entry name" value="NAD(P)-bd_dom_sf"/>
</dbReference>
<dbReference type="FunFam" id="3.40.50.720:FF:000001">
    <property type="entry name" value="Glyceraldehyde-3-phosphate dehydrogenase"/>
    <property type="match status" value="1"/>
</dbReference>
<feature type="active site" description="Nucleophile" evidence="3">
    <location>
        <position position="151"/>
    </location>
</feature>
<sequence length="334" mass="35611">MVKVGINGFGRIGRNVFRASFNNPEVEIVAINDLTDVNTLAHLLKYDTTHGRFNGTVEATEGALIVNGKTVKVFAERNPENLPWGANGVEIVVESTGIFTAKDKASLHLKGGAKKVIISAPATDEDITIVLGVNEDKYDPAAHTIISNASCTTNCLAPFAKVLNDKFGIVKGMMTTIHSYTNDQSVLDLPHKDLRRARAAAENIIPSTTGAAKAVSLVLPELKGLLNGMSFRVPTPNVSVTDLVAELKVNVTVDEVNAALEAAANGPLKGVMNFSVEPLVSSDYNGDPASSTIDSLSTMVVGDNMVKVVSWYDNEWGYSNRVVDLAAFIAKKGL</sequence>
<evidence type="ECO:0000313" key="10">
    <source>
        <dbReference type="EMBL" id="NOU98210.1"/>
    </source>
</evidence>
<dbReference type="FunFam" id="3.30.360.10:FF:000002">
    <property type="entry name" value="Glyceraldehyde-3-phosphate dehydrogenase"/>
    <property type="match status" value="1"/>
</dbReference>
<dbReference type="EC" id="1.2.1.-" evidence="8"/>
<feature type="binding site" evidence="5">
    <location>
        <begin position="11"/>
        <end position="12"/>
    </location>
    <ligand>
        <name>NAD(+)</name>
        <dbReference type="ChEBI" id="CHEBI:57540"/>
    </ligand>
</feature>
<evidence type="ECO:0000256" key="1">
    <source>
        <dbReference type="ARBA" id="ARBA00007406"/>
    </source>
</evidence>
<evidence type="ECO:0000256" key="3">
    <source>
        <dbReference type="PIRSR" id="PIRSR000149-1"/>
    </source>
</evidence>
<organism evidence="10 11">
    <name type="scientific">Paenibacillus foliorum</name>
    <dbReference type="NCBI Taxonomy" id="2654974"/>
    <lineage>
        <taxon>Bacteria</taxon>
        <taxon>Bacillati</taxon>
        <taxon>Bacillota</taxon>
        <taxon>Bacilli</taxon>
        <taxon>Bacillales</taxon>
        <taxon>Paenibacillaceae</taxon>
        <taxon>Paenibacillus</taxon>
    </lineage>
</organism>
<feature type="binding site" evidence="4">
    <location>
        <position position="232"/>
    </location>
    <ligand>
        <name>D-glyceraldehyde 3-phosphate</name>
        <dbReference type="ChEBI" id="CHEBI:59776"/>
    </ligand>
</feature>
<feature type="binding site" evidence="4">
    <location>
        <begin position="150"/>
        <end position="152"/>
    </location>
    <ligand>
        <name>D-glyceraldehyde 3-phosphate</name>
        <dbReference type="ChEBI" id="CHEBI:59776"/>
    </ligand>
</feature>
<reference evidence="10" key="1">
    <citation type="submission" date="2019-10" db="EMBL/GenBank/DDBJ databases">
        <title>Description of Paenibacillus glebae sp. nov.</title>
        <authorList>
            <person name="Carlier A."/>
            <person name="Qi S."/>
        </authorList>
    </citation>
    <scope>NUCLEOTIDE SEQUENCE</scope>
    <source>
        <strain evidence="10">LMG 31456</strain>
    </source>
</reference>
<feature type="binding site" evidence="4">
    <location>
        <begin position="209"/>
        <end position="210"/>
    </location>
    <ligand>
        <name>D-glyceraldehyde 3-phosphate</name>
        <dbReference type="ChEBI" id="CHEBI:59776"/>
    </ligand>
</feature>
<dbReference type="Pfam" id="PF02800">
    <property type="entry name" value="Gp_dh_C"/>
    <property type="match status" value="1"/>
</dbReference>
<keyword evidence="5" id="KW-0547">Nucleotide-binding</keyword>
<feature type="binding site" evidence="5">
    <location>
        <position position="314"/>
    </location>
    <ligand>
        <name>NAD(+)</name>
        <dbReference type="ChEBI" id="CHEBI:57540"/>
    </ligand>
</feature>
<dbReference type="Pfam" id="PF00044">
    <property type="entry name" value="Gp_dh_N"/>
    <property type="match status" value="1"/>
</dbReference>
<dbReference type="PANTHER" id="PTHR43148">
    <property type="entry name" value="GLYCERALDEHYDE-3-PHOSPHATE DEHYDROGENASE 2"/>
    <property type="match status" value="1"/>
</dbReference>
<dbReference type="GO" id="GO:0051287">
    <property type="term" value="F:NAD binding"/>
    <property type="evidence" value="ECO:0007669"/>
    <property type="project" value="InterPro"/>
</dbReference>
<dbReference type="Gene3D" id="3.40.50.720">
    <property type="entry name" value="NAD(P)-binding Rossmann-like Domain"/>
    <property type="match status" value="1"/>
</dbReference>
<dbReference type="EMBL" id="WHOD01000129">
    <property type="protein sequence ID" value="NOU98210.1"/>
    <property type="molecule type" value="Genomic_DNA"/>
</dbReference>
<dbReference type="NCBIfam" id="TIGR01534">
    <property type="entry name" value="GAPDH-I"/>
    <property type="match status" value="1"/>
</dbReference>
<dbReference type="CDD" id="cd18126">
    <property type="entry name" value="GAPDH_I_C"/>
    <property type="match status" value="1"/>
</dbReference>
<dbReference type="SUPFAM" id="SSF51735">
    <property type="entry name" value="NAD(P)-binding Rossmann-fold domains"/>
    <property type="match status" value="1"/>
</dbReference>
<evidence type="ECO:0000256" key="7">
    <source>
        <dbReference type="RuleBase" id="RU000397"/>
    </source>
</evidence>
<feature type="binding site" evidence="5">
    <location>
        <position position="77"/>
    </location>
    <ligand>
        <name>NAD(+)</name>
        <dbReference type="ChEBI" id="CHEBI:57540"/>
    </ligand>
</feature>
<evidence type="ECO:0000256" key="2">
    <source>
        <dbReference type="ARBA" id="ARBA00023002"/>
    </source>
</evidence>
<dbReference type="Proteomes" id="UP000641588">
    <property type="component" value="Unassembled WGS sequence"/>
</dbReference>
<evidence type="ECO:0000256" key="4">
    <source>
        <dbReference type="PIRSR" id="PIRSR000149-2"/>
    </source>
</evidence>
<name>A0A972GY04_9BACL</name>
<dbReference type="SMART" id="SM00846">
    <property type="entry name" value="Gp_dh_N"/>
    <property type="match status" value="1"/>
</dbReference>
<protein>
    <recommendedName>
        <fullName evidence="8">Glyceraldehyde-3-phosphate dehydrogenase</fullName>
        <ecNumber evidence="8">1.2.1.-</ecNumber>
    </recommendedName>
</protein>
<evidence type="ECO:0000259" key="9">
    <source>
        <dbReference type="SMART" id="SM00846"/>
    </source>
</evidence>
<evidence type="ECO:0000256" key="6">
    <source>
        <dbReference type="PIRSR" id="PIRSR000149-4"/>
    </source>
</evidence>
<feature type="site" description="Activates thiol group during catalysis" evidence="6">
    <location>
        <position position="178"/>
    </location>
</feature>
<evidence type="ECO:0000256" key="8">
    <source>
        <dbReference type="RuleBase" id="RU361160"/>
    </source>
</evidence>
<dbReference type="InterPro" id="IPR020831">
    <property type="entry name" value="GlycerAld/Erythrose_P_DH"/>
</dbReference>
<gene>
    <name evidence="10" type="primary">gap</name>
    <name evidence="10" type="ORF">GC093_34015</name>
</gene>
<dbReference type="GO" id="GO:0016620">
    <property type="term" value="F:oxidoreductase activity, acting on the aldehyde or oxo group of donors, NAD or NADP as acceptor"/>
    <property type="evidence" value="ECO:0007669"/>
    <property type="project" value="InterPro"/>
</dbReference>
<keyword evidence="2 8" id="KW-0560">Oxidoreductase</keyword>
<dbReference type="RefSeq" id="WP_171656474.1">
    <property type="nucleotide sequence ID" value="NZ_WHOD01000129.1"/>
</dbReference>
<feature type="binding site" evidence="4">
    <location>
        <position position="181"/>
    </location>
    <ligand>
        <name>D-glyceraldehyde 3-phosphate</name>
        <dbReference type="ChEBI" id="CHEBI:59776"/>
    </ligand>
</feature>
<keyword evidence="5" id="KW-0520">NAD</keyword>
<dbReference type="CDD" id="cd05214">
    <property type="entry name" value="GAPDH_I_N"/>
    <property type="match status" value="1"/>
</dbReference>
<dbReference type="PRINTS" id="PR00078">
    <property type="entry name" value="G3PDHDRGNASE"/>
</dbReference>
<dbReference type="AlphaFoldDB" id="A0A972GY04"/>
<dbReference type="SUPFAM" id="SSF55347">
    <property type="entry name" value="Glyceraldehyde-3-phosphate dehydrogenase-like, C-terminal domain"/>
    <property type="match status" value="1"/>
</dbReference>
<proteinExistence type="inferred from homology"/>
<comment type="caution">
    <text evidence="10">The sequence shown here is derived from an EMBL/GenBank/DDBJ whole genome shotgun (WGS) entry which is preliminary data.</text>
</comment>
<keyword evidence="11" id="KW-1185">Reference proteome</keyword>
<feature type="binding site" evidence="5">
    <location>
        <position position="119"/>
    </location>
    <ligand>
        <name>NAD(+)</name>
        <dbReference type="ChEBI" id="CHEBI:57540"/>
    </ligand>
</feature>
<dbReference type="InterPro" id="IPR020828">
    <property type="entry name" value="GlycerAld_3-P_DH_NAD(P)-bd"/>
</dbReference>
<evidence type="ECO:0000313" key="11">
    <source>
        <dbReference type="Proteomes" id="UP000641588"/>
    </source>
</evidence>
<dbReference type="PROSITE" id="PS00071">
    <property type="entry name" value="GAPDH"/>
    <property type="match status" value="1"/>
</dbReference>
<dbReference type="PIRSF" id="PIRSF000149">
    <property type="entry name" value="GAP_DH"/>
    <property type="match status" value="1"/>
</dbReference>
<accession>A0A972GY04</accession>
<dbReference type="InterPro" id="IPR006424">
    <property type="entry name" value="Glyceraldehyde-3-P_DH_1"/>
</dbReference>
<dbReference type="GO" id="GO:0050661">
    <property type="term" value="F:NADP binding"/>
    <property type="evidence" value="ECO:0007669"/>
    <property type="project" value="InterPro"/>
</dbReference>
<dbReference type="InterPro" id="IPR020830">
    <property type="entry name" value="GlycerAld_3-P_DH_AS"/>
</dbReference>
<dbReference type="GO" id="GO:0006006">
    <property type="term" value="P:glucose metabolic process"/>
    <property type="evidence" value="ECO:0007669"/>
    <property type="project" value="InterPro"/>
</dbReference>